<name>A0ACC0Q2Y7_RHOML</name>
<dbReference type="EMBL" id="CM046388">
    <property type="protein sequence ID" value="KAI8571622.1"/>
    <property type="molecule type" value="Genomic_DNA"/>
</dbReference>
<gene>
    <name evidence="1" type="ORF">RHMOL_Rhmol01G0134300</name>
</gene>
<evidence type="ECO:0000313" key="1">
    <source>
        <dbReference type="EMBL" id="KAI8571622.1"/>
    </source>
</evidence>
<protein>
    <submittedName>
        <fullName evidence="1">Uncharacterized protein</fullName>
    </submittedName>
</protein>
<comment type="caution">
    <text evidence="1">The sequence shown here is derived from an EMBL/GenBank/DDBJ whole genome shotgun (WGS) entry which is preliminary data.</text>
</comment>
<organism evidence="1 2">
    <name type="scientific">Rhododendron molle</name>
    <name type="common">Chinese azalea</name>
    <name type="synonym">Azalea mollis</name>
    <dbReference type="NCBI Taxonomy" id="49168"/>
    <lineage>
        <taxon>Eukaryota</taxon>
        <taxon>Viridiplantae</taxon>
        <taxon>Streptophyta</taxon>
        <taxon>Embryophyta</taxon>
        <taxon>Tracheophyta</taxon>
        <taxon>Spermatophyta</taxon>
        <taxon>Magnoliopsida</taxon>
        <taxon>eudicotyledons</taxon>
        <taxon>Gunneridae</taxon>
        <taxon>Pentapetalae</taxon>
        <taxon>asterids</taxon>
        <taxon>Ericales</taxon>
        <taxon>Ericaceae</taxon>
        <taxon>Ericoideae</taxon>
        <taxon>Rhodoreae</taxon>
        <taxon>Rhododendron</taxon>
    </lineage>
</organism>
<keyword evidence="2" id="KW-1185">Reference proteome</keyword>
<accession>A0ACC0Q2Y7</accession>
<sequence length="73" mass="7929">MEGKGGCSGVEHGCRTPKHRGSQILAALECPLAPRKTPAYSKQQSTPPKQGYFQPPDLEVLFAIASRREAYAD</sequence>
<proteinExistence type="predicted"/>
<reference evidence="1" key="1">
    <citation type="submission" date="2022-02" db="EMBL/GenBank/DDBJ databases">
        <title>Plant Genome Project.</title>
        <authorList>
            <person name="Zhang R.-G."/>
        </authorList>
    </citation>
    <scope>NUCLEOTIDE SEQUENCE</scope>
    <source>
        <strain evidence="1">AT1</strain>
    </source>
</reference>
<dbReference type="Proteomes" id="UP001062846">
    <property type="component" value="Chromosome 1"/>
</dbReference>
<evidence type="ECO:0000313" key="2">
    <source>
        <dbReference type="Proteomes" id="UP001062846"/>
    </source>
</evidence>